<keyword evidence="2 7" id="KW-0812">Transmembrane</keyword>
<keyword evidence="4 7" id="KW-1133">Transmembrane helix</keyword>
<evidence type="ECO:0000256" key="4">
    <source>
        <dbReference type="ARBA" id="ARBA00022989"/>
    </source>
</evidence>
<evidence type="ECO:0000256" key="6">
    <source>
        <dbReference type="ARBA" id="ARBA00023180"/>
    </source>
</evidence>
<dbReference type="EMBL" id="PJQM01004100">
    <property type="protein sequence ID" value="RCH85731.1"/>
    <property type="molecule type" value="Genomic_DNA"/>
</dbReference>
<dbReference type="STRING" id="4846.A0A367J7M2"/>
<dbReference type="PANTHER" id="PTHR12270">
    <property type="entry name" value="GLYCOSYLTRANSFERASE-RELATED"/>
    <property type="match status" value="1"/>
</dbReference>
<keyword evidence="9" id="KW-1185">Reference proteome</keyword>
<dbReference type="Gene3D" id="3.90.550.10">
    <property type="entry name" value="Spore Coat Polysaccharide Biosynthesis Protein SpsA, Chain A"/>
    <property type="match status" value="1"/>
</dbReference>
<evidence type="ECO:0000256" key="5">
    <source>
        <dbReference type="ARBA" id="ARBA00023136"/>
    </source>
</evidence>
<keyword evidence="3" id="KW-0735">Signal-anchor</keyword>
<organism evidence="8 9">
    <name type="scientific">Rhizopus stolonifer</name>
    <name type="common">Rhizopus nigricans</name>
    <dbReference type="NCBI Taxonomy" id="4846"/>
    <lineage>
        <taxon>Eukaryota</taxon>
        <taxon>Fungi</taxon>
        <taxon>Fungi incertae sedis</taxon>
        <taxon>Mucoromycota</taxon>
        <taxon>Mucoromycotina</taxon>
        <taxon>Mucoromycetes</taxon>
        <taxon>Mucorales</taxon>
        <taxon>Mucorineae</taxon>
        <taxon>Rhizopodaceae</taxon>
        <taxon>Rhizopus</taxon>
    </lineage>
</organism>
<dbReference type="GO" id="GO:0035269">
    <property type="term" value="P:protein O-linked glycosylation via mannose"/>
    <property type="evidence" value="ECO:0007669"/>
    <property type="project" value="TreeGrafter"/>
</dbReference>
<dbReference type="GO" id="GO:0042285">
    <property type="term" value="F:xylosyltransferase activity"/>
    <property type="evidence" value="ECO:0007669"/>
    <property type="project" value="TreeGrafter"/>
</dbReference>
<accession>A0A367J7M2</accession>
<dbReference type="GO" id="GO:0016020">
    <property type="term" value="C:membrane"/>
    <property type="evidence" value="ECO:0007669"/>
    <property type="project" value="UniProtKB-SubCell"/>
</dbReference>
<dbReference type="GO" id="GO:0015020">
    <property type="term" value="F:glucuronosyltransferase activity"/>
    <property type="evidence" value="ECO:0007669"/>
    <property type="project" value="TreeGrafter"/>
</dbReference>
<dbReference type="InterPro" id="IPR051292">
    <property type="entry name" value="Xyl/GlcA_transferase"/>
</dbReference>
<sequence length="427" mass="49781">MKESSTVSRILKIVGTLYLACSFLYATLHLLGFGWFQTSLSSSTTPAMSLKTDSLSVNQLQQKYHSLQSVSWTNAEGGYNHTIPEDLVLSKVFSDSMGPSKVIPYYFRATEHFDQEDVTIATLVTHNRFPVLSRLATRYKGPISVAIHINDDHTKDVILNDLHDMYNDNPDVGKYVDIHLVVDKFDRQFNMWRNVAKFFARSDYIMMLDVDFHLCTDFRESLRKNQELMDILRTGKGAIVVPAFEYILEEDGEDWRLFPKDKEALMNIVLAEKIDMFHLGWTRGHASTDYKKWYRSSQPYKVTDYNYSYEPYVIFKKEGSPWCDERFVGYGANKAACLYEIYLAGIDYWVLPNDFLIHQTHHYPEDTRAKERKYNKKLYDYFREEACLRYSRLMISAGVWDTPVANNLKKECAKIKGFREIVARVQQ</sequence>
<comment type="subcellular location">
    <subcellularLocation>
        <location evidence="1">Membrane</location>
        <topology evidence="1">Single-pass type II membrane protein</topology>
    </subcellularLocation>
</comment>
<dbReference type="OrthoDB" id="411524at2759"/>
<name>A0A367J7M2_RHIST</name>
<dbReference type="AlphaFoldDB" id="A0A367J7M2"/>
<evidence type="ECO:0000256" key="2">
    <source>
        <dbReference type="ARBA" id="ARBA00022692"/>
    </source>
</evidence>
<evidence type="ECO:0000313" key="9">
    <source>
        <dbReference type="Proteomes" id="UP000253551"/>
    </source>
</evidence>
<feature type="transmembrane region" description="Helical" evidence="7">
    <location>
        <begin position="12"/>
        <end position="36"/>
    </location>
</feature>
<keyword evidence="6" id="KW-0325">Glycoprotein</keyword>
<comment type="caution">
    <text evidence="8">The sequence shown here is derived from an EMBL/GenBank/DDBJ whole genome shotgun (WGS) entry which is preliminary data.</text>
</comment>
<evidence type="ECO:0008006" key="10">
    <source>
        <dbReference type="Google" id="ProtNLM"/>
    </source>
</evidence>
<dbReference type="Pfam" id="PF13896">
    <property type="entry name" value="Glyco_transf_49"/>
    <property type="match status" value="2"/>
</dbReference>
<keyword evidence="5 7" id="KW-0472">Membrane</keyword>
<protein>
    <recommendedName>
        <fullName evidence="10">Glycosyltransferase family 49 protein</fullName>
    </recommendedName>
</protein>
<dbReference type="InterPro" id="IPR029044">
    <property type="entry name" value="Nucleotide-diphossugar_trans"/>
</dbReference>
<gene>
    <name evidence="8" type="ORF">CU098_004822</name>
</gene>
<proteinExistence type="predicted"/>
<evidence type="ECO:0000256" key="1">
    <source>
        <dbReference type="ARBA" id="ARBA00004606"/>
    </source>
</evidence>
<dbReference type="PANTHER" id="PTHR12270:SF25">
    <property type="entry name" value="GLYCOSYLTRANSFERASE-LIKE PROTEIN LARGE"/>
    <property type="match status" value="1"/>
</dbReference>
<evidence type="ECO:0000313" key="8">
    <source>
        <dbReference type="EMBL" id="RCH85731.1"/>
    </source>
</evidence>
<dbReference type="Proteomes" id="UP000253551">
    <property type="component" value="Unassembled WGS sequence"/>
</dbReference>
<evidence type="ECO:0000256" key="7">
    <source>
        <dbReference type="SAM" id="Phobius"/>
    </source>
</evidence>
<reference evidence="8 9" key="1">
    <citation type="journal article" date="2018" name="G3 (Bethesda)">
        <title>Phylogenetic and Phylogenomic Definition of Rhizopus Species.</title>
        <authorList>
            <person name="Gryganskyi A.P."/>
            <person name="Golan J."/>
            <person name="Dolatabadi S."/>
            <person name="Mondo S."/>
            <person name="Robb S."/>
            <person name="Idnurm A."/>
            <person name="Muszewska A."/>
            <person name="Steczkiewicz K."/>
            <person name="Masonjones S."/>
            <person name="Liao H.L."/>
            <person name="Gajdeczka M.T."/>
            <person name="Anike F."/>
            <person name="Vuek A."/>
            <person name="Anishchenko I.M."/>
            <person name="Voigt K."/>
            <person name="de Hoog G.S."/>
            <person name="Smith M.E."/>
            <person name="Heitman J."/>
            <person name="Vilgalys R."/>
            <person name="Stajich J.E."/>
        </authorList>
    </citation>
    <scope>NUCLEOTIDE SEQUENCE [LARGE SCALE GENOMIC DNA]</scope>
    <source>
        <strain evidence="8 9">LSU 92-RS-03</strain>
    </source>
</reference>
<evidence type="ECO:0000256" key="3">
    <source>
        <dbReference type="ARBA" id="ARBA00022968"/>
    </source>
</evidence>